<feature type="compositionally biased region" description="Basic and acidic residues" evidence="1">
    <location>
        <begin position="57"/>
        <end position="68"/>
    </location>
</feature>
<proteinExistence type="predicted"/>
<dbReference type="Proteomes" id="UP000297149">
    <property type="component" value="Chromosome"/>
</dbReference>
<dbReference type="GO" id="GO:0042834">
    <property type="term" value="F:peptidoglycan binding"/>
    <property type="evidence" value="ECO:0007669"/>
    <property type="project" value="InterPro"/>
</dbReference>
<gene>
    <name evidence="4" type="ORF">E7747_13175</name>
</gene>
<evidence type="ECO:0000313" key="5">
    <source>
        <dbReference type="Proteomes" id="UP000297149"/>
    </source>
</evidence>
<reference evidence="5" key="1">
    <citation type="submission" date="2019-02" db="EMBL/GenBank/DDBJ databases">
        <title>Isolation and identification of novel species under the genus Muribaculum.</title>
        <authorList>
            <person name="Miyake S."/>
            <person name="Ding Y."/>
            <person name="Low A."/>
            <person name="Soh M."/>
            <person name="Seedorf H."/>
        </authorList>
    </citation>
    <scope>NUCLEOTIDE SEQUENCE [LARGE SCALE GENOMIC DNA]</scope>
    <source>
        <strain evidence="5">H5</strain>
    </source>
</reference>
<keyword evidence="5" id="KW-1185">Reference proteome</keyword>
<feature type="signal peptide" evidence="2">
    <location>
        <begin position="1"/>
        <end position="19"/>
    </location>
</feature>
<evidence type="ECO:0000313" key="4">
    <source>
        <dbReference type="EMBL" id="QCD43144.1"/>
    </source>
</evidence>
<organism evidence="4 5">
    <name type="scientific">Duncaniella dubosii</name>
    <dbReference type="NCBI Taxonomy" id="2518971"/>
    <lineage>
        <taxon>Bacteria</taxon>
        <taxon>Pseudomonadati</taxon>
        <taxon>Bacteroidota</taxon>
        <taxon>Bacteroidia</taxon>
        <taxon>Bacteroidales</taxon>
        <taxon>Muribaculaceae</taxon>
        <taxon>Duncaniella</taxon>
    </lineage>
</organism>
<keyword evidence="2" id="KW-0732">Signal</keyword>
<dbReference type="SUPFAM" id="SSF110997">
    <property type="entry name" value="Sporulation related repeat"/>
    <property type="match status" value="1"/>
</dbReference>
<feature type="domain" description="SPOR" evidence="3">
    <location>
        <begin position="73"/>
        <end position="155"/>
    </location>
</feature>
<feature type="chain" id="PRO_5020926314" evidence="2">
    <location>
        <begin position="20"/>
        <end position="163"/>
    </location>
</feature>
<accession>A0A4P7W521</accession>
<evidence type="ECO:0000256" key="1">
    <source>
        <dbReference type="SAM" id="MobiDB-lite"/>
    </source>
</evidence>
<dbReference type="Pfam" id="PF05036">
    <property type="entry name" value="SPOR"/>
    <property type="match status" value="1"/>
</dbReference>
<dbReference type="EMBL" id="CP039396">
    <property type="protein sequence ID" value="QCD43144.1"/>
    <property type="molecule type" value="Genomic_DNA"/>
</dbReference>
<feature type="region of interest" description="Disordered" evidence="1">
    <location>
        <begin position="52"/>
        <end position="76"/>
    </location>
</feature>
<dbReference type="Gene3D" id="3.30.70.1070">
    <property type="entry name" value="Sporulation related repeat"/>
    <property type="match status" value="1"/>
</dbReference>
<sequence length="163" mass="18622">MKSIAFTLMLLASASPIKAETEVVTIVDHITSGNSNAINQPEKLLKRLLPVTTPVEDETKDREKEDQTTRPVNGRMAGYRVQVFSDNNARTAKNEARSKQRVISSRFPNYQTYVMYTSPYWRLKVGDFKTQKEANAAADELRKAFPSYSKEIRVVRDRVNIHE</sequence>
<evidence type="ECO:0000256" key="2">
    <source>
        <dbReference type="SAM" id="SignalP"/>
    </source>
</evidence>
<dbReference type="KEGG" id="ddb:E7747_13175"/>
<dbReference type="InterPro" id="IPR036680">
    <property type="entry name" value="SPOR-like_sf"/>
</dbReference>
<dbReference type="RefSeq" id="WP_123614751.1">
    <property type="nucleotide sequence ID" value="NZ_CAXHQF010000021.1"/>
</dbReference>
<dbReference type="PROSITE" id="PS51724">
    <property type="entry name" value="SPOR"/>
    <property type="match status" value="1"/>
</dbReference>
<dbReference type="AlphaFoldDB" id="A0A4P7W521"/>
<evidence type="ECO:0000259" key="3">
    <source>
        <dbReference type="PROSITE" id="PS51724"/>
    </source>
</evidence>
<protein>
    <submittedName>
        <fullName evidence="4">SPOR domain-containing protein</fullName>
    </submittedName>
</protein>
<dbReference type="InterPro" id="IPR007730">
    <property type="entry name" value="SPOR-like_dom"/>
</dbReference>
<name>A0A4P7W521_9BACT</name>